<gene>
    <name evidence="2" type="ORF">XJ32_08550</name>
</gene>
<feature type="signal peptide" evidence="1">
    <location>
        <begin position="1"/>
        <end position="23"/>
    </location>
</feature>
<feature type="chain" id="PRO_5012320557" evidence="1">
    <location>
        <begin position="24"/>
        <end position="172"/>
    </location>
</feature>
<evidence type="ECO:0000313" key="3">
    <source>
        <dbReference type="Proteomes" id="UP000188298"/>
    </source>
</evidence>
<protein>
    <submittedName>
        <fullName evidence="2">Uncharacterized protein</fullName>
    </submittedName>
</protein>
<dbReference type="EMBL" id="CP019645">
    <property type="protein sequence ID" value="AQQ60133.1"/>
    <property type="molecule type" value="Genomic_DNA"/>
</dbReference>
<reference evidence="2 3" key="1">
    <citation type="submission" date="2017-02" db="EMBL/GenBank/DDBJ databases">
        <title>Whole genome sequencing of Helicobacter bilis strain AAQJH.</title>
        <authorList>
            <person name="Conlan S."/>
            <person name="Thomas P.J."/>
            <person name="Mullikin J."/>
            <person name="Palmore T.N."/>
            <person name="Frank K.M."/>
            <person name="Segre J.A."/>
        </authorList>
    </citation>
    <scope>NUCLEOTIDE SEQUENCE [LARGE SCALE GENOMIC DNA]</scope>
    <source>
        <strain evidence="2 3">AAQJH</strain>
    </source>
</reference>
<keyword evidence="1" id="KW-0732">Signal</keyword>
<sequence>MSYFKKIACGFSLCCVLAVSSFAESGGDKLTTLEATRTKVFEILYPQQLKTLEQKRAFLKKHYKSGEEYETFIFPNQTIESVYNAYITAHPKDSFGSSILHKELPKMNKAYRADSNEDRMGYVLMYIWSGDRKLSITNTRIEDDNLCGKELLEFEEQEGQTILKSSFEQYCF</sequence>
<dbReference type="KEGG" id="hbl:XJ32_08550"/>
<dbReference type="RefSeq" id="WP_077389080.1">
    <property type="nucleotide sequence ID" value="NZ_CP019645.1"/>
</dbReference>
<evidence type="ECO:0000313" key="2">
    <source>
        <dbReference type="EMBL" id="AQQ60133.1"/>
    </source>
</evidence>
<evidence type="ECO:0000256" key="1">
    <source>
        <dbReference type="SAM" id="SignalP"/>
    </source>
</evidence>
<dbReference type="Proteomes" id="UP000188298">
    <property type="component" value="Chromosome"/>
</dbReference>
<organism evidence="2 3">
    <name type="scientific">Helicobacter bilis</name>
    <dbReference type="NCBI Taxonomy" id="37372"/>
    <lineage>
        <taxon>Bacteria</taxon>
        <taxon>Pseudomonadati</taxon>
        <taxon>Campylobacterota</taxon>
        <taxon>Epsilonproteobacteria</taxon>
        <taxon>Campylobacterales</taxon>
        <taxon>Helicobacteraceae</taxon>
        <taxon>Helicobacter</taxon>
    </lineage>
</organism>
<dbReference type="AlphaFoldDB" id="A0A1Q2LIB6"/>
<accession>A0A1Q2LIB6</accession>
<name>A0A1Q2LIB6_9HELI</name>
<proteinExistence type="predicted"/>